<evidence type="ECO:0000256" key="7">
    <source>
        <dbReference type="ARBA" id="ARBA00022723"/>
    </source>
</evidence>
<dbReference type="SFLD" id="SFLDS00003">
    <property type="entry name" value="Haloacid_Dehalogenase"/>
    <property type="match status" value="1"/>
</dbReference>
<dbReference type="PROSITE" id="PS00154">
    <property type="entry name" value="ATPASE_E1_E2"/>
    <property type="match status" value="1"/>
</dbReference>
<dbReference type="InterPro" id="IPR001757">
    <property type="entry name" value="P_typ_ATPase"/>
</dbReference>
<keyword evidence="14 17" id="KW-0472">Membrane</keyword>
<keyword evidence="7 17" id="KW-0479">Metal-binding</keyword>
<keyword evidence="13" id="KW-0406">Ion transport</keyword>
<evidence type="ECO:0000313" key="20">
    <source>
        <dbReference type="Proteomes" id="UP001409585"/>
    </source>
</evidence>
<evidence type="ECO:0000256" key="15">
    <source>
        <dbReference type="ARBA" id="ARBA00038904"/>
    </source>
</evidence>
<evidence type="ECO:0000256" key="12">
    <source>
        <dbReference type="ARBA" id="ARBA00022989"/>
    </source>
</evidence>
<dbReference type="AlphaFoldDB" id="A0AAV3TYM9"/>
<dbReference type="EMBL" id="BAABLX010000007">
    <property type="protein sequence ID" value="GAA4934277.1"/>
    <property type="molecule type" value="Genomic_DNA"/>
</dbReference>
<keyword evidence="4 17" id="KW-1003">Cell membrane</keyword>
<dbReference type="GO" id="GO:0016887">
    <property type="term" value="F:ATP hydrolysis activity"/>
    <property type="evidence" value="ECO:0007669"/>
    <property type="project" value="InterPro"/>
</dbReference>
<dbReference type="SUPFAM" id="SSF81665">
    <property type="entry name" value="Calcium ATPase, transmembrane domain M"/>
    <property type="match status" value="1"/>
</dbReference>
<name>A0AAV3TYM9_9ALTE</name>
<dbReference type="GO" id="GO:0043682">
    <property type="term" value="F:P-type divalent copper transporter activity"/>
    <property type="evidence" value="ECO:0007669"/>
    <property type="project" value="UniProtKB-EC"/>
</dbReference>
<feature type="transmembrane region" description="Helical" evidence="17">
    <location>
        <begin position="247"/>
        <end position="269"/>
    </location>
</feature>
<protein>
    <recommendedName>
        <fullName evidence="15">P-type Cu(2+) transporter</fullName>
        <ecNumber evidence="15">7.2.2.9</ecNumber>
    </recommendedName>
</protein>
<keyword evidence="10" id="KW-0460">Magnesium</keyword>
<feature type="transmembrane region" description="Helical" evidence="17">
    <location>
        <begin position="217"/>
        <end position="235"/>
    </location>
</feature>
<sequence>MSQSAQPACFHCSLLIPNGAQFESELDGQQRRFCCPGCQAVAETIYQSGLDGFYQFRSQSSARPDLEILQKNYLAYDLPQLQQEFVTPVAAAEEGAQLQAQFLIEGITCAACVWLIEHHLSAIDGVESVAVNAATGRAKVRWQAKAIKLSEILSAVATIGYRFTPATEDHNQQRLQQERRLGLMRIAVAGFGMMQVGMVAVAIYAGASGEWLSYWRWISLIIATPVVLFSARPFFTAAWRALKNRHLVMDVPVCIAIAFAYTASVWATLTQTGEVYFDSVSMFTFFLLLGRYFEMSTRHGNQFGMTRMAQLLPLTATRLQHNDSVTDQEGERDGSGRELVPLRALSTGDRVMVAEGETVPCDGVVLAGRSRVDESLLTGEAHPINKSVGANVVAGSSNLDSPLTVEVTAVGANTTLSAIESLVDSAGDSKPKQVILADRLASWFVAAVLLISAVTGYLWYLREPSHALWVVLSVLVVTCPCALSLATPTAHAAALSRLRREGLLVINSDTFTALAKITHIVFDKTGTLTVGQPQVTQVDSLGEVPREKALAIIASLERDSKHPIAKAFAPWQNQISAVDVRNAPSAGVSGVVDGCRYFFGRPEYVAQAAGLKTLPEPTAQDASASLTAFARAGELLAWVALADATRDSARPVVDLAKQAGLTCVLLSGDQPDTVAQVADQLAIADYRGRCLPEHKLAAVQALQGEGKVVLMVGDGINDVPVLSGADVSVAMSSATDLARAKADALLLAGDLTLLVRAQRFAKKLQRTIKQNLLWALAYNGLALPLAVLGLIPPWAAAIGMSASSLVVVINALRLSRASV</sequence>
<dbReference type="PRINTS" id="PR00120">
    <property type="entry name" value="HATPASE"/>
</dbReference>
<reference evidence="20" key="1">
    <citation type="journal article" date="2019" name="Int. J. Syst. Evol. Microbiol.">
        <title>The Global Catalogue of Microorganisms (GCM) 10K type strain sequencing project: providing services to taxonomists for standard genome sequencing and annotation.</title>
        <authorList>
            <consortium name="The Broad Institute Genomics Platform"/>
            <consortium name="The Broad Institute Genome Sequencing Center for Infectious Disease"/>
            <person name="Wu L."/>
            <person name="Ma J."/>
        </authorList>
    </citation>
    <scope>NUCLEOTIDE SEQUENCE [LARGE SCALE GENOMIC DNA]</scope>
    <source>
        <strain evidence="20">JCM 19134</strain>
    </source>
</reference>
<dbReference type="GO" id="GO:0005524">
    <property type="term" value="F:ATP binding"/>
    <property type="evidence" value="ECO:0007669"/>
    <property type="project" value="UniProtKB-UniRule"/>
</dbReference>
<dbReference type="NCBIfam" id="TIGR01494">
    <property type="entry name" value="ATPase_P-type"/>
    <property type="match status" value="1"/>
</dbReference>
<comment type="similarity">
    <text evidence="2 17">Belongs to the cation transport ATPase (P-type) (TC 3.A.3) family. Type IB subfamily.</text>
</comment>
<feature type="transmembrane region" description="Helical" evidence="17">
    <location>
        <begin position="275"/>
        <end position="293"/>
    </location>
</feature>
<dbReference type="SFLD" id="SFLDG00002">
    <property type="entry name" value="C1.7:_P-type_atpase_like"/>
    <property type="match status" value="1"/>
</dbReference>
<dbReference type="PANTHER" id="PTHR43520:SF5">
    <property type="entry name" value="CATION-TRANSPORTING P-TYPE ATPASE-RELATED"/>
    <property type="match status" value="1"/>
</dbReference>
<dbReference type="FunFam" id="2.70.150.10:FF:000002">
    <property type="entry name" value="Copper-transporting ATPase 1, putative"/>
    <property type="match status" value="1"/>
</dbReference>
<comment type="catalytic activity">
    <reaction evidence="16">
        <text>Cu(2+)(in) + ATP + H2O = Cu(2+)(out) + ADP + phosphate + H(+)</text>
        <dbReference type="Rhea" id="RHEA:10376"/>
        <dbReference type="ChEBI" id="CHEBI:15377"/>
        <dbReference type="ChEBI" id="CHEBI:15378"/>
        <dbReference type="ChEBI" id="CHEBI:29036"/>
        <dbReference type="ChEBI" id="CHEBI:30616"/>
        <dbReference type="ChEBI" id="CHEBI:43474"/>
        <dbReference type="ChEBI" id="CHEBI:456216"/>
        <dbReference type="EC" id="7.2.2.9"/>
    </reaction>
</comment>
<dbReference type="Pfam" id="PF12156">
    <property type="entry name" value="ATPase-cat_bd"/>
    <property type="match status" value="1"/>
</dbReference>
<dbReference type="InterPro" id="IPR027256">
    <property type="entry name" value="P-typ_ATPase_IB"/>
</dbReference>
<feature type="transmembrane region" description="Helical" evidence="17">
    <location>
        <begin position="797"/>
        <end position="814"/>
    </location>
</feature>
<keyword evidence="6 17" id="KW-0812">Transmembrane</keyword>
<keyword evidence="12 17" id="KW-1133">Transmembrane helix</keyword>
<dbReference type="Gene3D" id="3.40.1110.10">
    <property type="entry name" value="Calcium-transporting ATPase, cytoplasmic domain N"/>
    <property type="match status" value="1"/>
</dbReference>
<organism evidence="19 20">
    <name type="scientific">Halioxenophilus aromaticivorans</name>
    <dbReference type="NCBI Taxonomy" id="1306992"/>
    <lineage>
        <taxon>Bacteria</taxon>
        <taxon>Pseudomonadati</taxon>
        <taxon>Pseudomonadota</taxon>
        <taxon>Gammaproteobacteria</taxon>
        <taxon>Alteromonadales</taxon>
        <taxon>Alteromonadaceae</taxon>
        <taxon>Halioxenophilus</taxon>
    </lineage>
</organism>
<feature type="domain" description="HMA" evidence="18">
    <location>
        <begin position="98"/>
        <end position="164"/>
    </location>
</feature>
<dbReference type="NCBIfam" id="TIGR01511">
    <property type="entry name" value="ATPase-IB1_Cu"/>
    <property type="match status" value="1"/>
</dbReference>
<accession>A0AAV3TYM9</accession>
<dbReference type="EC" id="7.2.2.9" evidence="15"/>
<dbReference type="CDD" id="cd02079">
    <property type="entry name" value="P-type_ATPase_HM"/>
    <property type="match status" value="1"/>
</dbReference>
<dbReference type="Pfam" id="PF00403">
    <property type="entry name" value="HMA"/>
    <property type="match status" value="1"/>
</dbReference>
<dbReference type="InterPro" id="IPR021993">
    <property type="entry name" value="ATPase-cat-bd"/>
</dbReference>
<comment type="subcellular location">
    <subcellularLocation>
        <location evidence="1">Cell membrane</location>
        <topology evidence="1">Multi-pass membrane protein</topology>
    </subcellularLocation>
</comment>
<comment type="caution">
    <text evidence="19">The sequence shown here is derived from an EMBL/GenBank/DDBJ whole genome shotgun (WGS) entry which is preliminary data.</text>
</comment>
<dbReference type="NCBIfam" id="TIGR01525">
    <property type="entry name" value="ATPase-IB_hvy"/>
    <property type="match status" value="1"/>
</dbReference>
<keyword evidence="11" id="KW-1278">Translocase</keyword>
<evidence type="ECO:0000256" key="3">
    <source>
        <dbReference type="ARBA" id="ARBA00022448"/>
    </source>
</evidence>
<gene>
    <name evidence="19" type="ORF">GCM10025791_08900</name>
</gene>
<dbReference type="RefSeq" id="WP_345417682.1">
    <property type="nucleotide sequence ID" value="NZ_AP031496.1"/>
</dbReference>
<dbReference type="InterPro" id="IPR018303">
    <property type="entry name" value="ATPase_P-typ_P_site"/>
</dbReference>
<dbReference type="InterPro" id="IPR023214">
    <property type="entry name" value="HAD_sf"/>
</dbReference>
<dbReference type="InterPro" id="IPR059000">
    <property type="entry name" value="ATPase_P-type_domA"/>
</dbReference>
<dbReference type="GO" id="GO:0005886">
    <property type="term" value="C:plasma membrane"/>
    <property type="evidence" value="ECO:0007669"/>
    <property type="project" value="UniProtKB-SubCell"/>
</dbReference>
<feature type="transmembrane region" description="Helical" evidence="17">
    <location>
        <begin position="183"/>
        <end position="205"/>
    </location>
</feature>
<dbReference type="SUPFAM" id="SSF81653">
    <property type="entry name" value="Calcium ATPase, transduction domain A"/>
    <property type="match status" value="1"/>
</dbReference>
<feature type="transmembrane region" description="Helical" evidence="17">
    <location>
        <begin position="772"/>
        <end position="791"/>
    </location>
</feature>
<keyword evidence="3" id="KW-0813">Transport</keyword>
<evidence type="ECO:0000256" key="9">
    <source>
        <dbReference type="ARBA" id="ARBA00022840"/>
    </source>
</evidence>
<dbReference type="GO" id="GO:0005507">
    <property type="term" value="F:copper ion binding"/>
    <property type="evidence" value="ECO:0007669"/>
    <property type="project" value="TreeGrafter"/>
</dbReference>
<evidence type="ECO:0000256" key="10">
    <source>
        <dbReference type="ARBA" id="ARBA00022842"/>
    </source>
</evidence>
<evidence type="ECO:0000256" key="8">
    <source>
        <dbReference type="ARBA" id="ARBA00022741"/>
    </source>
</evidence>
<evidence type="ECO:0000256" key="5">
    <source>
        <dbReference type="ARBA" id="ARBA00022553"/>
    </source>
</evidence>
<dbReference type="Pfam" id="PF00122">
    <property type="entry name" value="E1-E2_ATPase"/>
    <property type="match status" value="1"/>
</dbReference>
<evidence type="ECO:0000256" key="16">
    <source>
        <dbReference type="ARBA" id="ARBA00047424"/>
    </source>
</evidence>
<evidence type="ECO:0000259" key="18">
    <source>
        <dbReference type="PROSITE" id="PS50846"/>
    </source>
</evidence>
<dbReference type="GO" id="GO:0055070">
    <property type="term" value="P:copper ion homeostasis"/>
    <property type="evidence" value="ECO:0007669"/>
    <property type="project" value="TreeGrafter"/>
</dbReference>
<dbReference type="Proteomes" id="UP001409585">
    <property type="component" value="Unassembled WGS sequence"/>
</dbReference>
<dbReference type="Gene3D" id="2.70.150.10">
    <property type="entry name" value="Calcium-transporting ATPase, cytoplasmic transduction domain A"/>
    <property type="match status" value="1"/>
</dbReference>
<keyword evidence="8 17" id="KW-0547">Nucleotide-binding</keyword>
<dbReference type="InterPro" id="IPR006121">
    <property type="entry name" value="HMA_dom"/>
</dbReference>
<feature type="transmembrane region" description="Helical" evidence="17">
    <location>
        <begin position="440"/>
        <end position="460"/>
    </location>
</feature>
<dbReference type="Gene3D" id="3.40.50.1000">
    <property type="entry name" value="HAD superfamily/HAD-like"/>
    <property type="match status" value="1"/>
</dbReference>
<dbReference type="SFLD" id="SFLDF00027">
    <property type="entry name" value="p-type_atpase"/>
    <property type="match status" value="1"/>
</dbReference>
<dbReference type="InterPro" id="IPR036412">
    <property type="entry name" value="HAD-like_sf"/>
</dbReference>
<keyword evidence="5" id="KW-0597">Phosphoprotein</keyword>
<evidence type="ECO:0000256" key="4">
    <source>
        <dbReference type="ARBA" id="ARBA00022475"/>
    </source>
</evidence>
<dbReference type="InterPro" id="IPR023299">
    <property type="entry name" value="ATPase_P-typ_cyto_dom_N"/>
</dbReference>
<evidence type="ECO:0000256" key="11">
    <source>
        <dbReference type="ARBA" id="ARBA00022967"/>
    </source>
</evidence>
<dbReference type="PRINTS" id="PR00119">
    <property type="entry name" value="CATATPASE"/>
</dbReference>
<dbReference type="FunFam" id="3.30.70.100:FF:000005">
    <property type="entry name" value="Copper-exporting P-type ATPase A"/>
    <property type="match status" value="1"/>
</dbReference>
<dbReference type="InterPro" id="IPR036163">
    <property type="entry name" value="HMA_dom_sf"/>
</dbReference>
<evidence type="ECO:0000256" key="17">
    <source>
        <dbReference type="RuleBase" id="RU362081"/>
    </source>
</evidence>
<dbReference type="Gene3D" id="3.30.70.100">
    <property type="match status" value="1"/>
</dbReference>
<dbReference type="CDD" id="cd00371">
    <property type="entry name" value="HMA"/>
    <property type="match status" value="1"/>
</dbReference>
<proteinExistence type="inferred from homology"/>
<evidence type="ECO:0000256" key="13">
    <source>
        <dbReference type="ARBA" id="ARBA00023065"/>
    </source>
</evidence>
<dbReference type="SUPFAM" id="SSF55008">
    <property type="entry name" value="HMA, heavy metal-associated domain"/>
    <property type="match status" value="1"/>
</dbReference>
<feature type="transmembrane region" description="Helical" evidence="17">
    <location>
        <begin position="466"/>
        <end position="490"/>
    </location>
</feature>
<dbReference type="Pfam" id="PF00702">
    <property type="entry name" value="Hydrolase"/>
    <property type="match status" value="1"/>
</dbReference>
<dbReference type="InterPro" id="IPR008250">
    <property type="entry name" value="ATPase_P-typ_transduc_dom_A_sf"/>
</dbReference>
<dbReference type="PANTHER" id="PTHR43520">
    <property type="entry name" value="ATP7, ISOFORM B"/>
    <property type="match status" value="1"/>
</dbReference>
<keyword evidence="20" id="KW-1185">Reference proteome</keyword>
<evidence type="ECO:0000313" key="19">
    <source>
        <dbReference type="EMBL" id="GAA4934277.1"/>
    </source>
</evidence>
<evidence type="ECO:0000256" key="14">
    <source>
        <dbReference type="ARBA" id="ARBA00023136"/>
    </source>
</evidence>
<dbReference type="InterPro" id="IPR023298">
    <property type="entry name" value="ATPase_P-typ_TM_dom_sf"/>
</dbReference>
<dbReference type="SUPFAM" id="SSF56784">
    <property type="entry name" value="HAD-like"/>
    <property type="match status" value="1"/>
</dbReference>
<evidence type="ECO:0000256" key="1">
    <source>
        <dbReference type="ARBA" id="ARBA00004651"/>
    </source>
</evidence>
<evidence type="ECO:0000256" key="2">
    <source>
        <dbReference type="ARBA" id="ARBA00006024"/>
    </source>
</evidence>
<keyword evidence="9 17" id="KW-0067">ATP-binding</keyword>
<evidence type="ECO:0000256" key="6">
    <source>
        <dbReference type="ARBA" id="ARBA00022692"/>
    </source>
</evidence>
<dbReference type="InterPro" id="IPR044492">
    <property type="entry name" value="P_typ_ATPase_HD_dom"/>
</dbReference>
<dbReference type="PROSITE" id="PS50846">
    <property type="entry name" value="HMA_2"/>
    <property type="match status" value="1"/>
</dbReference>